<proteinExistence type="predicted"/>
<name>A0ABP6K8X8_9ACTN</name>
<dbReference type="Gene3D" id="2.40.350.10">
    <property type="entry name" value="SO1590-like"/>
    <property type="match status" value="1"/>
</dbReference>
<dbReference type="Pfam" id="PF11528">
    <property type="entry name" value="DUF3224"/>
    <property type="match status" value="1"/>
</dbReference>
<protein>
    <submittedName>
        <fullName evidence="1">DUF3224 domain-containing protein</fullName>
    </submittedName>
</protein>
<sequence length="137" mass="13756">MSVQTQATGSFTFTGWEEHPVAGAQEGPGLARACVTNAFTGVIEAAATSCAYSIAYVTGKTGVFTGYELISGSVAGREGTFAVEERGAFGDDGSVRCTFEVVPGSGTGGLAGLSGTGGFTAHHGEPAVPYTFAYVLG</sequence>
<dbReference type="EMBL" id="BAAAUD010000113">
    <property type="protein sequence ID" value="GAA2973992.1"/>
    <property type="molecule type" value="Genomic_DNA"/>
</dbReference>
<organism evidence="1 2">
    <name type="scientific">Streptomyces enissocaesilis</name>
    <dbReference type="NCBI Taxonomy" id="332589"/>
    <lineage>
        <taxon>Bacteria</taxon>
        <taxon>Bacillati</taxon>
        <taxon>Actinomycetota</taxon>
        <taxon>Actinomycetes</taxon>
        <taxon>Kitasatosporales</taxon>
        <taxon>Streptomycetaceae</taxon>
        <taxon>Streptomyces</taxon>
        <taxon>Streptomyces rochei group</taxon>
    </lineage>
</organism>
<dbReference type="Proteomes" id="UP001500403">
    <property type="component" value="Unassembled WGS sequence"/>
</dbReference>
<evidence type="ECO:0000313" key="2">
    <source>
        <dbReference type="Proteomes" id="UP001500403"/>
    </source>
</evidence>
<evidence type="ECO:0000313" key="1">
    <source>
        <dbReference type="EMBL" id="GAA2973992.1"/>
    </source>
</evidence>
<reference evidence="2" key="1">
    <citation type="journal article" date="2019" name="Int. J. Syst. Evol. Microbiol.">
        <title>The Global Catalogue of Microorganisms (GCM) 10K type strain sequencing project: providing services to taxonomists for standard genome sequencing and annotation.</title>
        <authorList>
            <consortium name="The Broad Institute Genomics Platform"/>
            <consortium name="The Broad Institute Genome Sequencing Center for Infectious Disease"/>
            <person name="Wu L."/>
            <person name="Ma J."/>
        </authorList>
    </citation>
    <scope>NUCLEOTIDE SEQUENCE [LARGE SCALE GENOMIC DNA]</scope>
    <source>
        <strain evidence="2">JCM 9088</strain>
    </source>
</reference>
<keyword evidence="2" id="KW-1185">Reference proteome</keyword>
<accession>A0ABP6K8X8</accession>
<dbReference type="InterPro" id="IPR023159">
    <property type="entry name" value="SO1590-like_sf"/>
</dbReference>
<dbReference type="SUPFAM" id="SSF159238">
    <property type="entry name" value="SO1590-like"/>
    <property type="match status" value="1"/>
</dbReference>
<comment type="caution">
    <text evidence="1">The sequence shown here is derived from an EMBL/GenBank/DDBJ whole genome shotgun (WGS) entry which is preliminary data.</text>
</comment>
<dbReference type="RefSeq" id="WP_344500825.1">
    <property type="nucleotide sequence ID" value="NZ_BAAAUD010000113.1"/>
</dbReference>
<dbReference type="InterPro" id="IPR021607">
    <property type="entry name" value="DUF3224"/>
</dbReference>
<gene>
    <name evidence="1" type="ORF">GCM10010446_67900</name>
</gene>